<keyword evidence="2" id="KW-0812">Transmembrane</keyword>
<keyword evidence="4" id="KW-1185">Reference proteome</keyword>
<accession>A0ABP9PYJ6</accession>
<gene>
    <name evidence="3" type="ORF">GCM10023340_36990</name>
</gene>
<dbReference type="InterPro" id="IPR007060">
    <property type="entry name" value="FtsL/DivIC"/>
</dbReference>
<feature type="compositionally biased region" description="Acidic residues" evidence="1">
    <location>
        <begin position="223"/>
        <end position="232"/>
    </location>
</feature>
<name>A0ABP9PYJ6_9ACTN</name>
<dbReference type="Proteomes" id="UP001500221">
    <property type="component" value="Unassembled WGS sequence"/>
</dbReference>
<evidence type="ECO:0008006" key="5">
    <source>
        <dbReference type="Google" id="ProtNLM"/>
    </source>
</evidence>
<keyword evidence="2" id="KW-0472">Membrane</keyword>
<feature type="transmembrane region" description="Helical" evidence="2">
    <location>
        <begin position="85"/>
        <end position="107"/>
    </location>
</feature>
<dbReference type="EMBL" id="BAABKG010000005">
    <property type="protein sequence ID" value="GAA5154080.1"/>
    <property type="molecule type" value="Genomic_DNA"/>
</dbReference>
<dbReference type="Pfam" id="PF04977">
    <property type="entry name" value="DivIC"/>
    <property type="match status" value="1"/>
</dbReference>
<evidence type="ECO:0000313" key="4">
    <source>
        <dbReference type="Proteomes" id="UP001500221"/>
    </source>
</evidence>
<comment type="caution">
    <text evidence="3">The sequence shown here is derived from an EMBL/GenBank/DDBJ whole genome shotgun (WGS) entry which is preliminary data.</text>
</comment>
<feature type="compositionally biased region" description="Low complexity" evidence="1">
    <location>
        <begin position="30"/>
        <end position="40"/>
    </location>
</feature>
<reference evidence="4" key="1">
    <citation type="journal article" date="2019" name="Int. J. Syst. Evol. Microbiol.">
        <title>The Global Catalogue of Microorganisms (GCM) 10K type strain sequencing project: providing services to taxonomists for standard genome sequencing and annotation.</title>
        <authorList>
            <consortium name="The Broad Institute Genomics Platform"/>
            <consortium name="The Broad Institute Genome Sequencing Center for Infectious Disease"/>
            <person name="Wu L."/>
            <person name="Ma J."/>
        </authorList>
    </citation>
    <scope>NUCLEOTIDE SEQUENCE [LARGE SCALE GENOMIC DNA]</scope>
    <source>
        <strain evidence="4">JCM 18459</strain>
    </source>
</reference>
<feature type="region of interest" description="Disordered" evidence="1">
    <location>
        <begin position="173"/>
        <end position="232"/>
    </location>
</feature>
<evidence type="ECO:0000256" key="1">
    <source>
        <dbReference type="SAM" id="MobiDB-lite"/>
    </source>
</evidence>
<dbReference type="RefSeq" id="WP_345462159.1">
    <property type="nucleotide sequence ID" value="NZ_BAABKG010000005.1"/>
</dbReference>
<evidence type="ECO:0000256" key="2">
    <source>
        <dbReference type="SAM" id="Phobius"/>
    </source>
</evidence>
<evidence type="ECO:0000313" key="3">
    <source>
        <dbReference type="EMBL" id="GAA5154080.1"/>
    </source>
</evidence>
<feature type="compositionally biased region" description="Basic and acidic residues" evidence="1">
    <location>
        <begin position="204"/>
        <end position="218"/>
    </location>
</feature>
<feature type="region of interest" description="Disordered" evidence="1">
    <location>
        <begin position="1"/>
        <end position="80"/>
    </location>
</feature>
<feature type="compositionally biased region" description="Low complexity" evidence="1">
    <location>
        <begin position="1"/>
        <end position="23"/>
    </location>
</feature>
<keyword evidence="2" id="KW-1133">Transmembrane helix</keyword>
<organism evidence="3 4">
    <name type="scientific">Nocardioides marinquilinus</name>
    <dbReference type="NCBI Taxonomy" id="1210400"/>
    <lineage>
        <taxon>Bacteria</taxon>
        <taxon>Bacillati</taxon>
        <taxon>Actinomycetota</taxon>
        <taxon>Actinomycetes</taxon>
        <taxon>Propionibacteriales</taxon>
        <taxon>Nocardioidaceae</taxon>
        <taxon>Nocardioides</taxon>
    </lineage>
</organism>
<protein>
    <recommendedName>
        <fullName evidence="5">Septum formation initiator family protein</fullName>
    </recommendedName>
</protein>
<sequence>MARQSGPSRPSPRRTGPARPGASRGRRSPARPSSTSTGAAVRGATEARGARGVVDGGPTGRRPRPTPRQPARPPRRSRPRLTSRAAVLLILVAVLAVSYASSLRAYLDQRSHLDDVQARIADSRAAIEALEREKERLDDPAYVEQQARERLNYVMPGEKPFVVLRDGEPIEVESRLTDPSTIDPQQPSPWWDDAWDSMLVAGDPPRRTDPLPRERISDPEGAPTDDDAADAD</sequence>
<proteinExistence type="predicted"/>